<proteinExistence type="predicted"/>
<dbReference type="EMBL" id="CAMAPF010001027">
    <property type="protein sequence ID" value="CAH9141003.1"/>
    <property type="molecule type" value="Genomic_DNA"/>
</dbReference>
<keyword evidence="2" id="KW-1185">Reference proteome</keyword>
<dbReference type="Proteomes" id="UP001152523">
    <property type="component" value="Unassembled WGS sequence"/>
</dbReference>
<protein>
    <submittedName>
        <fullName evidence="1">Uncharacterized protein</fullName>
    </submittedName>
</protein>
<gene>
    <name evidence="1" type="ORF">CEPIT_LOCUS38793</name>
</gene>
<organism evidence="1 2">
    <name type="scientific">Cuscuta epithymum</name>
    <dbReference type="NCBI Taxonomy" id="186058"/>
    <lineage>
        <taxon>Eukaryota</taxon>
        <taxon>Viridiplantae</taxon>
        <taxon>Streptophyta</taxon>
        <taxon>Embryophyta</taxon>
        <taxon>Tracheophyta</taxon>
        <taxon>Spermatophyta</taxon>
        <taxon>Magnoliopsida</taxon>
        <taxon>eudicotyledons</taxon>
        <taxon>Gunneridae</taxon>
        <taxon>Pentapetalae</taxon>
        <taxon>asterids</taxon>
        <taxon>lamiids</taxon>
        <taxon>Solanales</taxon>
        <taxon>Convolvulaceae</taxon>
        <taxon>Cuscuteae</taxon>
        <taxon>Cuscuta</taxon>
        <taxon>Cuscuta subgen. Cuscuta</taxon>
    </lineage>
</organism>
<comment type="caution">
    <text evidence="1">The sequence shown here is derived from an EMBL/GenBank/DDBJ whole genome shotgun (WGS) entry which is preliminary data.</text>
</comment>
<evidence type="ECO:0000313" key="1">
    <source>
        <dbReference type="EMBL" id="CAH9141003.1"/>
    </source>
</evidence>
<evidence type="ECO:0000313" key="2">
    <source>
        <dbReference type="Proteomes" id="UP001152523"/>
    </source>
</evidence>
<dbReference type="AlphaFoldDB" id="A0AAV0G0A2"/>
<sequence>MTYPYLCGLFLKDLEPLPCFAAKVGCWALEGRPIKKLTGIDFDGPHLEASFSSSAHPLSQGTYVEQQKIAILFLTFLLTVPIHKNPIGRSLGEFVPTGETNQKKNRARWIFVLVLTVEDDT</sequence>
<name>A0AAV0G0A2_9ASTE</name>
<reference evidence="1" key="1">
    <citation type="submission" date="2022-07" db="EMBL/GenBank/DDBJ databases">
        <authorList>
            <person name="Macas J."/>
            <person name="Novak P."/>
            <person name="Neumann P."/>
        </authorList>
    </citation>
    <scope>NUCLEOTIDE SEQUENCE</scope>
</reference>
<accession>A0AAV0G0A2</accession>